<name>A0A1Y2HIA8_9FUNG</name>
<gene>
    <name evidence="1" type="ORF">BCR44DRAFT_395646</name>
</gene>
<keyword evidence="2" id="KW-1185">Reference proteome</keyword>
<sequence length="114" mass="12075">MALQIREAPLFIAPGQFRPKALLAIKTSVFFILPPSAPYWVIAWQAVTMTMTRTLERPFRCAVSSGKAAMGMAVGVGVQRAGSTPQQQGSASQTCPRPCCLLSSVKTATGTSTS</sequence>
<proteinExistence type="predicted"/>
<reference evidence="1 2" key="1">
    <citation type="submission" date="2016-07" db="EMBL/GenBank/DDBJ databases">
        <title>Pervasive Adenine N6-methylation of Active Genes in Fungi.</title>
        <authorList>
            <consortium name="DOE Joint Genome Institute"/>
            <person name="Mondo S.J."/>
            <person name="Dannebaum R.O."/>
            <person name="Kuo R.C."/>
            <person name="Labutti K."/>
            <person name="Haridas S."/>
            <person name="Kuo A."/>
            <person name="Salamov A."/>
            <person name="Ahrendt S.R."/>
            <person name="Lipzen A."/>
            <person name="Sullivan W."/>
            <person name="Andreopoulos W.B."/>
            <person name="Clum A."/>
            <person name="Lindquist E."/>
            <person name="Daum C."/>
            <person name="Ramamoorthy G.K."/>
            <person name="Gryganskyi A."/>
            <person name="Culley D."/>
            <person name="Magnuson J.K."/>
            <person name="James T.Y."/>
            <person name="O'Malley M.A."/>
            <person name="Stajich J.E."/>
            <person name="Spatafora J.W."/>
            <person name="Visel A."/>
            <person name="Grigoriev I.V."/>
        </authorList>
    </citation>
    <scope>NUCLEOTIDE SEQUENCE [LARGE SCALE GENOMIC DNA]</scope>
    <source>
        <strain evidence="1 2">PL171</strain>
    </source>
</reference>
<comment type="caution">
    <text evidence="1">The sequence shown here is derived from an EMBL/GenBank/DDBJ whole genome shotgun (WGS) entry which is preliminary data.</text>
</comment>
<dbReference type="AlphaFoldDB" id="A0A1Y2HIA8"/>
<evidence type="ECO:0000313" key="1">
    <source>
        <dbReference type="EMBL" id="ORZ33724.1"/>
    </source>
</evidence>
<dbReference type="Proteomes" id="UP000193411">
    <property type="component" value="Unassembled WGS sequence"/>
</dbReference>
<evidence type="ECO:0000313" key="2">
    <source>
        <dbReference type="Proteomes" id="UP000193411"/>
    </source>
</evidence>
<protein>
    <submittedName>
        <fullName evidence="1">Uncharacterized protein</fullName>
    </submittedName>
</protein>
<dbReference type="EMBL" id="MCFL01000033">
    <property type="protein sequence ID" value="ORZ33724.1"/>
    <property type="molecule type" value="Genomic_DNA"/>
</dbReference>
<accession>A0A1Y2HIA8</accession>
<organism evidence="1 2">
    <name type="scientific">Catenaria anguillulae PL171</name>
    <dbReference type="NCBI Taxonomy" id="765915"/>
    <lineage>
        <taxon>Eukaryota</taxon>
        <taxon>Fungi</taxon>
        <taxon>Fungi incertae sedis</taxon>
        <taxon>Blastocladiomycota</taxon>
        <taxon>Blastocladiomycetes</taxon>
        <taxon>Blastocladiales</taxon>
        <taxon>Catenariaceae</taxon>
        <taxon>Catenaria</taxon>
    </lineage>
</organism>